<organism evidence="1 2">
    <name type="scientific">Thiocapsa roseopersicina</name>
    <dbReference type="NCBI Taxonomy" id="1058"/>
    <lineage>
        <taxon>Bacteria</taxon>
        <taxon>Pseudomonadati</taxon>
        <taxon>Pseudomonadota</taxon>
        <taxon>Gammaproteobacteria</taxon>
        <taxon>Chromatiales</taxon>
        <taxon>Chromatiaceae</taxon>
        <taxon>Thiocapsa</taxon>
    </lineage>
</organism>
<keyword evidence="2" id="KW-1185">Reference proteome</keyword>
<evidence type="ECO:0008006" key="3">
    <source>
        <dbReference type="Google" id="ProtNLM"/>
    </source>
</evidence>
<dbReference type="RefSeq" id="WP_093037069.1">
    <property type="nucleotide sequence ID" value="NZ_FNNZ01000028.1"/>
</dbReference>
<reference evidence="2" key="1">
    <citation type="submission" date="2016-10" db="EMBL/GenBank/DDBJ databases">
        <authorList>
            <person name="Varghese N."/>
            <person name="Submissions S."/>
        </authorList>
    </citation>
    <scope>NUCLEOTIDE SEQUENCE [LARGE SCALE GENOMIC DNA]</scope>
    <source>
        <strain evidence="2">DSM 217</strain>
    </source>
</reference>
<accession>A0A1H3BZ32</accession>
<sequence>MTAAPITRLNTEREEADRLNASVRTLQAWRTRGDGPPFLKLGRAVRYDPRKTDEWLATRARRHTADQGEAIQ</sequence>
<evidence type="ECO:0000313" key="2">
    <source>
        <dbReference type="Proteomes" id="UP000198816"/>
    </source>
</evidence>
<dbReference type="InterPro" id="IPR009061">
    <property type="entry name" value="DNA-bd_dom_put_sf"/>
</dbReference>
<name>A0A1H3BZ32_THIRO</name>
<evidence type="ECO:0000313" key="1">
    <source>
        <dbReference type="EMBL" id="SDX47163.1"/>
    </source>
</evidence>
<proteinExistence type="predicted"/>
<gene>
    <name evidence="1" type="ORF">SAMN05421783_12847</name>
</gene>
<dbReference type="SUPFAM" id="SSF46955">
    <property type="entry name" value="Putative DNA-binding domain"/>
    <property type="match status" value="1"/>
</dbReference>
<dbReference type="InterPro" id="IPR036388">
    <property type="entry name" value="WH-like_DNA-bd_sf"/>
</dbReference>
<dbReference type="OrthoDB" id="5297660at2"/>
<dbReference type="EMBL" id="FNNZ01000028">
    <property type="protein sequence ID" value="SDX47163.1"/>
    <property type="molecule type" value="Genomic_DNA"/>
</dbReference>
<dbReference type="Proteomes" id="UP000198816">
    <property type="component" value="Unassembled WGS sequence"/>
</dbReference>
<dbReference type="Gene3D" id="1.10.10.10">
    <property type="entry name" value="Winged helix-like DNA-binding domain superfamily/Winged helix DNA-binding domain"/>
    <property type="match status" value="1"/>
</dbReference>
<protein>
    <recommendedName>
        <fullName evidence="3">Helix-turn-helix domain-containing protein</fullName>
    </recommendedName>
</protein>
<dbReference type="STRING" id="1058.SAMN05421783_12847"/>
<dbReference type="AlphaFoldDB" id="A0A1H3BZ32"/>